<accession>A0A1I4C5F0</accession>
<dbReference type="PANTHER" id="PTHR40055:SF1">
    <property type="entry name" value="TRANSCRIPTIONAL REGULATOR YGIV-RELATED"/>
    <property type="match status" value="1"/>
</dbReference>
<reference evidence="6" key="1">
    <citation type="submission" date="2016-10" db="EMBL/GenBank/DDBJ databases">
        <authorList>
            <person name="Varghese N."/>
            <person name="Submissions S."/>
        </authorList>
    </citation>
    <scope>NUCLEOTIDE SEQUENCE [LARGE SCALE GENOMIC DNA]</scope>
    <source>
        <strain evidence="6">MO64</strain>
    </source>
</reference>
<dbReference type="Proteomes" id="UP000198725">
    <property type="component" value="Unassembled WGS sequence"/>
</dbReference>
<dbReference type="SUPFAM" id="SSF55136">
    <property type="entry name" value="Probable bacterial effector-binding domain"/>
    <property type="match status" value="1"/>
</dbReference>
<name>A0A1I4C5F0_9GAMM</name>
<dbReference type="InterPro" id="IPR011256">
    <property type="entry name" value="Reg_factor_effector_dom_sf"/>
</dbReference>
<evidence type="ECO:0000256" key="1">
    <source>
        <dbReference type="ARBA" id="ARBA00023015"/>
    </source>
</evidence>
<keyword evidence="6" id="KW-1185">Reference proteome</keyword>
<keyword evidence="3" id="KW-0804">Transcription</keyword>
<dbReference type="RefSeq" id="WP_092703258.1">
    <property type="nucleotide sequence ID" value="NZ_FOSR01000006.1"/>
</dbReference>
<dbReference type="InterPro" id="IPR029442">
    <property type="entry name" value="GyrI-like"/>
</dbReference>
<evidence type="ECO:0000313" key="5">
    <source>
        <dbReference type="EMBL" id="SFK76364.1"/>
    </source>
</evidence>
<dbReference type="SMART" id="SM00871">
    <property type="entry name" value="AraC_E_bind"/>
    <property type="match status" value="1"/>
</dbReference>
<dbReference type="Pfam" id="PF12833">
    <property type="entry name" value="HTH_18"/>
    <property type="match status" value="1"/>
</dbReference>
<proteinExistence type="predicted"/>
<dbReference type="PRINTS" id="PR00032">
    <property type="entry name" value="HTHARAC"/>
</dbReference>
<evidence type="ECO:0000313" key="6">
    <source>
        <dbReference type="Proteomes" id="UP000198725"/>
    </source>
</evidence>
<gene>
    <name evidence="5" type="ORF">SAMN05192579_106120</name>
</gene>
<dbReference type="AlphaFoldDB" id="A0A1I4C5F0"/>
<dbReference type="PROSITE" id="PS01124">
    <property type="entry name" value="HTH_ARAC_FAMILY_2"/>
    <property type="match status" value="1"/>
</dbReference>
<evidence type="ECO:0000256" key="3">
    <source>
        <dbReference type="ARBA" id="ARBA00023163"/>
    </source>
</evidence>
<keyword evidence="1" id="KW-0805">Transcription regulation</keyword>
<keyword evidence="2" id="KW-0238">DNA-binding</keyword>
<dbReference type="Gene3D" id="1.10.10.60">
    <property type="entry name" value="Homeodomain-like"/>
    <property type="match status" value="1"/>
</dbReference>
<evidence type="ECO:0000256" key="2">
    <source>
        <dbReference type="ARBA" id="ARBA00023125"/>
    </source>
</evidence>
<dbReference type="InterPro" id="IPR009057">
    <property type="entry name" value="Homeodomain-like_sf"/>
</dbReference>
<protein>
    <submittedName>
        <fullName evidence="5">AraC family transcriptional regulator</fullName>
    </submittedName>
</protein>
<dbReference type="GO" id="GO:0003700">
    <property type="term" value="F:DNA-binding transcription factor activity"/>
    <property type="evidence" value="ECO:0007669"/>
    <property type="project" value="InterPro"/>
</dbReference>
<dbReference type="EMBL" id="FOSR01000006">
    <property type="protein sequence ID" value="SFK76364.1"/>
    <property type="molecule type" value="Genomic_DNA"/>
</dbReference>
<dbReference type="PANTHER" id="PTHR40055">
    <property type="entry name" value="TRANSCRIPTIONAL REGULATOR YGIV-RELATED"/>
    <property type="match status" value="1"/>
</dbReference>
<dbReference type="SMART" id="SM00342">
    <property type="entry name" value="HTH_ARAC"/>
    <property type="match status" value="1"/>
</dbReference>
<dbReference type="Gene3D" id="3.20.80.10">
    <property type="entry name" value="Regulatory factor, effector binding domain"/>
    <property type="match status" value="1"/>
</dbReference>
<sequence>METAAIDPQEQDDVNPLRFDAPPAGPHVHHVRRHLPPMLIEDPRVLAAIRVIEAGFPDEPTLARLAAQTRLSPFHFHRLFADVMGETVNGYVRRIRMDTAAILLLASPLAAQDVAAAVGYGSLAAFNHAFRRQFGLPPTRYRELARAAVIDITPDDLQRARRVRVETQLPLSLVGARFHGSYDQAEDYWLRFAALLHNHGIEPDGLAAYALIRDNPEITPNGLIRYFCMVADPGIPDPLPAPLERFAVQPGRYACLRHDGPYAGIFPVYFAISPVWLNKHGERFGMAPAMERYEAPPWRNVGGEQSVTVMIKLL</sequence>
<feature type="domain" description="HTH araC/xylS-type" evidence="4">
    <location>
        <begin position="46"/>
        <end position="144"/>
    </location>
</feature>
<organism evidence="5 6">
    <name type="scientific">Rhodanobacter glycinis</name>
    <dbReference type="NCBI Taxonomy" id="582702"/>
    <lineage>
        <taxon>Bacteria</taxon>
        <taxon>Pseudomonadati</taxon>
        <taxon>Pseudomonadota</taxon>
        <taxon>Gammaproteobacteria</taxon>
        <taxon>Lysobacterales</taxon>
        <taxon>Rhodanobacteraceae</taxon>
        <taxon>Rhodanobacter</taxon>
    </lineage>
</organism>
<dbReference type="InterPro" id="IPR020449">
    <property type="entry name" value="Tscrpt_reg_AraC-type_HTH"/>
</dbReference>
<dbReference type="GO" id="GO:0043565">
    <property type="term" value="F:sequence-specific DNA binding"/>
    <property type="evidence" value="ECO:0007669"/>
    <property type="project" value="InterPro"/>
</dbReference>
<evidence type="ECO:0000259" key="4">
    <source>
        <dbReference type="PROSITE" id="PS01124"/>
    </source>
</evidence>
<dbReference type="InterPro" id="IPR018060">
    <property type="entry name" value="HTH_AraC"/>
</dbReference>
<dbReference type="InterPro" id="IPR050908">
    <property type="entry name" value="SmbC-like"/>
</dbReference>
<dbReference type="InterPro" id="IPR010499">
    <property type="entry name" value="AraC_E-bd"/>
</dbReference>
<dbReference type="SUPFAM" id="SSF46689">
    <property type="entry name" value="Homeodomain-like"/>
    <property type="match status" value="2"/>
</dbReference>
<dbReference type="Pfam" id="PF06445">
    <property type="entry name" value="GyrI-like"/>
    <property type="match status" value="1"/>
</dbReference>